<evidence type="ECO:0000313" key="5">
    <source>
        <dbReference type="EMBL" id="QQO08289.1"/>
    </source>
</evidence>
<dbReference type="Proteomes" id="UP000595917">
    <property type="component" value="Chromosome"/>
</dbReference>
<evidence type="ECO:0000256" key="1">
    <source>
        <dbReference type="ARBA" id="ARBA00022737"/>
    </source>
</evidence>
<gene>
    <name evidence="5" type="ORF">JFL75_15305</name>
</gene>
<keyword evidence="4" id="KW-0732">Signal</keyword>
<dbReference type="SMART" id="SM00028">
    <property type="entry name" value="TPR"/>
    <property type="match status" value="7"/>
</dbReference>
<organism evidence="5 6">
    <name type="scientific">Breznakiella homolactica</name>
    <dbReference type="NCBI Taxonomy" id="2798577"/>
    <lineage>
        <taxon>Bacteria</taxon>
        <taxon>Pseudomonadati</taxon>
        <taxon>Spirochaetota</taxon>
        <taxon>Spirochaetia</taxon>
        <taxon>Spirochaetales</taxon>
        <taxon>Breznakiellaceae</taxon>
        <taxon>Breznakiella</taxon>
    </lineage>
</organism>
<dbReference type="PROSITE" id="PS50005">
    <property type="entry name" value="TPR"/>
    <property type="match status" value="3"/>
</dbReference>
<dbReference type="EMBL" id="CP067089">
    <property type="protein sequence ID" value="QQO08289.1"/>
    <property type="molecule type" value="Genomic_DNA"/>
</dbReference>
<dbReference type="PANTHER" id="PTHR44943:SF8">
    <property type="entry name" value="TPR REPEAT-CONTAINING PROTEIN MJ0263"/>
    <property type="match status" value="1"/>
</dbReference>
<dbReference type="InterPro" id="IPR011990">
    <property type="entry name" value="TPR-like_helical_dom_sf"/>
</dbReference>
<feature type="signal peptide" evidence="4">
    <location>
        <begin position="1"/>
        <end position="38"/>
    </location>
</feature>
<name>A0A7T7XKX5_9SPIR</name>
<evidence type="ECO:0000313" key="6">
    <source>
        <dbReference type="Proteomes" id="UP000595917"/>
    </source>
</evidence>
<dbReference type="KEGG" id="bhc:JFL75_15305"/>
<proteinExistence type="predicted"/>
<feature type="repeat" description="TPR" evidence="3">
    <location>
        <begin position="45"/>
        <end position="78"/>
    </location>
</feature>
<keyword evidence="2 3" id="KW-0802">TPR repeat</keyword>
<reference evidence="5" key="1">
    <citation type="submission" date="2021-01" db="EMBL/GenBank/DDBJ databases">
        <title>Description of Breznakiella homolactica.</title>
        <authorList>
            <person name="Song Y."/>
            <person name="Brune A."/>
        </authorList>
    </citation>
    <scope>NUCLEOTIDE SEQUENCE</scope>
    <source>
        <strain evidence="5">RmG30</strain>
    </source>
</reference>
<keyword evidence="1" id="KW-0677">Repeat</keyword>
<dbReference type="SUPFAM" id="SSF48452">
    <property type="entry name" value="TPR-like"/>
    <property type="match status" value="1"/>
</dbReference>
<dbReference type="RefSeq" id="WP_215625595.1">
    <property type="nucleotide sequence ID" value="NZ_CP067089.2"/>
</dbReference>
<keyword evidence="6" id="KW-1185">Reference proteome</keyword>
<protein>
    <submittedName>
        <fullName evidence="5">Tetratricopeptide repeat protein</fullName>
    </submittedName>
</protein>
<feature type="repeat" description="TPR" evidence="3">
    <location>
        <begin position="283"/>
        <end position="316"/>
    </location>
</feature>
<dbReference type="PANTHER" id="PTHR44943">
    <property type="entry name" value="CELLULOSE SYNTHASE OPERON PROTEIN C"/>
    <property type="match status" value="1"/>
</dbReference>
<dbReference type="InterPro" id="IPR051685">
    <property type="entry name" value="Ycf3/AcsC/BcsC/TPR_MFPF"/>
</dbReference>
<dbReference type="Pfam" id="PF12895">
    <property type="entry name" value="ANAPC3"/>
    <property type="match status" value="1"/>
</dbReference>
<sequence>MSIVKKFFSEKIFRSARNGLIPAALLFLAVFPAVPAAAQSAYSGASAYYEAGQVSMAAEDWYAAAEAFLECLRINPAHAEASASLAEAYYELGEYDQALSWIRKARSLARGNMALANLEAFILIALGRLEAASSVISEVLSREPYNKEALFAAAELDIARGRAGEAVQRYQEVVRRYPDDRRVLISLALVLGSLGDRDNARTYINRAMNQHPDDYRVYYYAAYLDAGAGQFASAIRYAERSLHFKPGFAPARSLLASLRYRSGQYQEAARLADESIAANREDVSAWYLKAMSYIRMGRPSDALSVLSIATSIDPDDEFVRAALEEVLITTTSLEDPQRIRWASWHFSRARDFKSRNLMDQALFEYRRGLRLNPYAADRREYADLLRVQGYPSRYVEELRFMQDIGLADRTVNDAVEAYDSLLSDAIFRQWNVDPVELANRHWKVAVFSAASQSAIHHADAGAVASGYIRDILIHDRNIRPMDLELRQSSYSSAFRNAREAGADYFLIVSVSENERDLSLTGELFVGRTGSPAAVFRTYRTGADRLRNASRSLVDQLVSSLPFKAELIRRRGNQGLIDKGKADGVDSSGVYEIIKKGRSELRNEGIGITYAQEDLVGTLVIENVGDEIASGSLSRSGFFDLISPGDTVYLKVQDESGSGVSTGENPVDPELRALLRSIR</sequence>
<evidence type="ECO:0000256" key="3">
    <source>
        <dbReference type="PROSITE-ProRule" id="PRU00339"/>
    </source>
</evidence>
<dbReference type="Gene3D" id="1.25.40.10">
    <property type="entry name" value="Tetratricopeptide repeat domain"/>
    <property type="match status" value="2"/>
</dbReference>
<feature type="repeat" description="TPR" evidence="3">
    <location>
        <begin position="79"/>
        <end position="112"/>
    </location>
</feature>
<accession>A0A7T7XKX5</accession>
<feature type="chain" id="PRO_5031131589" evidence="4">
    <location>
        <begin position="39"/>
        <end position="678"/>
    </location>
</feature>
<evidence type="ECO:0000256" key="2">
    <source>
        <dbReference type="ARBA" id="ARBA00022803"/>
    </source>
</evidence>
<dbReference type="InterPro" id="IPR019734">
    <property type="entry name" value="TPR_rpt"/>
</dbReference>
<dbReference type="Pfam" id="PF14559">
    <property type="entry name" value="TPR_19"/>
    <property type="match status" value="2"/>
</dbReference>
<dbReference type="AlphaFoldDB" id="A0A7T7XKX5"/>
<evidence type="ECO:0000256" key="4">
    <source>
        <dbReference type="SAM" id="SignalP"/>
    </source>
</evidence>